<dbReference type="SUPFAM" id="SSF103481">
    <property type="entry name" value="Multidrug resistance efflux transporter EmrE"/>
    <property type="match status" value="2"/>
</dbReference>
<feature type="transmembrane region" description="Helical" evidence="3">
    <location>
        <begin position="267"/>
        <end position="288"/>
    </location>
</feature>
<dbReference type="GO" id="GO:0015565">
    <property type="term" value="F:threonine efflux transmembrane transporter activity"/>
    <property type="evidence" value="ECO:0007669"/>
    <property type="project" value="TreeGrafter"/>
</dbReference>
<keyword evidence="6" id="KW-1185">Reference proteome</keyword>
<evidence type="ECO:0000256" key="3">
    <source>
        <dbReference type="SAM" id="Phobius"/>
    </source>
</evidence>
<comment type="similarity">
    <text evidence="1">Belongs to the EamA transporter family.</text>
</comment>
<evidence type="ECO:0000313" key="6">
    <source>
        <dbReference type="Proteomes" id="UP000184471"/>
    </source>
</evidence>
<dbReference type="EMBL" id="FQVX01000005">
    <property type="protein sequence ID" value="SHH17913.1"/>
    <property type="molecule type" value="Genomic_DNA"/>
</dbReference>
<gene>
    <name evidence="5" type="ORF">SAMN05444351_4195</name>
</gene>
<feature type="transmembrane region" description="Helical" evidence="3">
    <location>
        <begin position="152"/>
        <end position="171"/>
    </location>
</feature>
<dbReference type="Proteomes" id="UP000184471">
    <property type="component" value="Unassembled WGS sequence"/>
</dbReference>
<keyword evidence="3" id="KW-1133">Transmembrane helix</keyword>
<dbReference type="InterPro" id="IPR037185">
    <property type="entry name" value="EmrE-like"/>
</dbReference>
<feature type="compositionally biased region" description="Low complexity" evidence="2">
    <location>
        <begin position="13"/>
        <end position="32"/>
    </location>
</feature>
<feature type="region of interest" description="Disordered" evidence="2">
    <location>
        <begin position="1"/>
        <end position="32"/>
    </location>
</feature>
<sequence length="321" mass="33147">MLPRAASDPDCVTSSSAGTGAAPGPAPARRGATGAAARVPPHAYFVVSAVFHYLGPAFAVLLFARVDVLGVAWLRIASAALVFALWRRPWRTWRRLDGRTRRLLVAWGAVLAVMNSCFYLAVDRLPLGTVAAVEFLPVVALAALAARTRRNLAALVLAVGGVYLLTDVQLVAEPAGLAFAAANAVLFAAYVVLGHRVARDDRLPGVDGLALSMLVAAAVALPVGITGAVPALTDPVALAAGIGVGVSSSVVPYVCDQLAMRRLPRATYALMVSLLPATATVIGIVVLAQVPTARETAGVALVVAGVALHRERAERGHGKGR</sequence>
<organism evidence="5 6">
    <name type="scientific">Geodermatophilus nigrescens</name>
    <dbReference type="NCBI Taxonomy" id="1070870"/>
    <lineage>
        <taxon>Bacteria</taxon>
        <taxon>Bacillati</taxon>
        <taxon>Actinomycetota</taxon>
        <taxon>Actinomycetes</taxon>
        <taxon>Geodermatophilales</taxon>
        <taxon>Geodermatophilaceae</taxon>
        <taxon>Geodermatophilus</taxon>
    </lineage>
</organism>
<keyword evidence="3" id="KW-0812">Transmembrane</keyword>
<evidence type="ECO:0000259" key="4">
    <source>
        <dbReference type="Pfam" id="PF00892"/>
    </source>
</evidence>
<feature type="domain" description="EamA" evidence="4">
    <location>
        <begin position="176"/>
        <end position="308"/>
    </location>
</feature>
<evidence type="ECO:0000256" key="1">
    <source>
        <dbReference type="ARBA" id="ARBA00007362"/>
    </source>
</evidence>
<evidence type="ECO:0000313" key="5">
    <source>
        <dbReference type="EMBL" id="SHH17913.1"/>
    </source>
</evidence>
<feature type="transmembrane region" description="Helical" evidence="3">
    <location>
        <begin position="209"/>
        <end position="229"/>
    </location>
</feature>
<feature type="transmembrane region" description="Helical" evidence="3">
    <location>
        <begin position="102"/>
        <end position="121"/>
    </location>
</feature>
<dbReference type="Pfam" id="PF00892">
    <property type="entry name" value="EamA"/>
    <property type="match status" value="1"/>
</dbReference>
<feature type="transmembrane region" description="Helical" evidence="3">
    <location>
        <begin position="235"/>
        <end position="255"/>
    </location>
</feature>
<name>A0A1M5QWI1_9ACTN</name>
<dbReference type="STRING" id="1070870.SAMN05444351_4195"/>
<evidence type="ECO:0000256" key="2">
    <source>
        <dbReference type="SAM" id="MobiDB-lite"/>
    </source>
</evidence>
<feature type="transmembrane region" description="Helical" evidence="3">
    <location>
        <begin position="43"/>
        <end position="64"/>
    </location>
</feature>
<dbReference type="PANTHER" id="PTHR22911">
    <property type="entry name" value="ACYL-MALONYL CONDENSING ENZYME-RELATED"/>
    <property type="match status" value="1"/>
</dbReference>
<dbReference type="PANTHER" id="PTHR22911:SF37">
    <property type="entry name" value="THREONINE_HOMOSERINE EXPORTER RHTA"/>
    <property type="match status" value="1"/>
</dbReference>
<feature type="transmembrane region" description="Helical" evidence="3">
    <location>
        <begin position="127"/>
        <end position="145"/>
    </location>
</feature>
<dbReference type="Gene3D" id="1.10.3730.20">
    <property type="match status" value="1"/>
</dbReference>
<dbReference type="GO" id="GO:0005886">
    <property type="term" value="C:plasma membrane"/>
    <property type="evidence" value="ECO:0007669"/>
    <property type="project" value="TreeGrafter"/>
</dbReference>
<accession>A0A1M5QWI1</accession>
<feature type="transmembrane region" description="Helical" evidence="3">
    <location>
        <begin position="177"/>
        <end position="197"/>
    </location>
</feature>
<reference evidence="5 6" key="1">
    <citation type="submission" date="2016-11" db="EMBL/GenBank/DDBJ databases">
        <authorList>
            <person name="Jaros S."/>
            <person name="Januszkiewicz K."/>
            <person name="Wedrychowicz H."/>
        </authorList>
    </citation>
    <scope>NUCLEOTIDE SEQUENCE [LARGE SCALE GENOMIC DNA]</scope>
    <source>
        <strain evidence="5 6">DSM 45408</strain>
    </source>
</reference>
<feature type="transmembrane region" description="Helical" evidence="3">
    <location>
        <begin position="70"/>
        <end position="90"/>
    </location>
</feature>
<protein>
    <submittedName>
        <fullName evidence="5">Inner membrane transporter RhtA</fullName>
    </submittedName>
</protein>
<dbReference type="InterPro" id="IPR000620">
    <property type="entry name" value="EamA_dom"/>
</dbReference>
<dbReference type="AlphaFoldDB" id="A0A1M5QWI1"/>
<keyword evidence="3" id="KW-0472">Membrane</keyword>
<proteinExistence type="inferred from homology"/>